<keyword evidence="1" id="KW-0285">Flavoprotein</keyword>
<dbReference type="EMBL" id="MSCW01000006">
    <property type="protein sequence ID" value="ONF43876.1"/>
    <property type="molecule type" value="Genomic_DNA"/>
</dbReference>
<gene>
    <name evidence="5" type="ORF">BTO32_09510</name>
</gene>
<keyword evidence="6" id="KW-1185">Reference proteome</keyword>
<dbReference type="AlphaFoldDB" id="A0A1V2DU25"/>
<dbReference type="InterPro" id="IPR036318">
    <property type="entry name" value="FAD-bd_PCMH-like_sf"/>
</dbReference>
<evidence type="ECO:0000256" key="1">
    <source>
        <dbReference type="ARBA" id="ARBA00022630"/>
    </source>
</evidence>
<proteinExistence type="predicted"/>
<name>A0A1V2DU25_9GAMM</name>
<keyword evidence="2" id="KW-0274">FAD</keyword>
<dbReference type="STRING" id="135739.BTO32_09510"/>
<comment type="caution">
    <text evidence="5">The sequence shown here is derived from an EMBL/GenBank/DDBJ whole genome shotgun (WGS) entry which is preliminary data.</text>
</comment>
<dbReference type="PANTHER" id="PTHR42659">
    <property type="entry name" value="XANTHINE DEHYDROGENASE SUBUNIT C-RELATED"/>
    <property type="match status" value="1"/>
</dbReference>
<sequence>MTTAPLPLTVTERSQMRVLSADGPEAAWQLARRHRAPLVAGATGVQPVWERQARWPACVVPLSADWPGFAGVTVTGDRLDIGALTPLASLAGAPALARRLPSLAPFMDRVASPGVRQLATLGGNLVAGGDLSALALVLEAELRVFSGAGWHHLPLSAWPGWVRREPGALIRSVHLSIPRGCPVVLEKLGHRERFSPPRITVACARLGSDVRVAVSGEGGPVRLAALEARLARAGGQASAADGEQALAELDWGNPGLRAAGGRLIAHLLGRLTT</sequence>
<evidence type="ECO:0000313" key="6">
    <source>
        <dbReference type="Proteomes" id="UP000189339"/>
    </source>
</evidence>
<dbReference type="PANTHER" id="PTHR42659:SF2">
    <property type="entry name" value="XANTHINE DEHYDROGENASE SUBUNIT C-RELATED"/>
    <property type="match status" value="1"/>
</dbReference>
<organism evidence="5 6">
    <name type="scientific">Marinobacter lutaoensis</name>
    <dbReference type="NCBI Taxonomy" id="135739"/>
    <lineage>
        <taxon>Bacteria</taxon>
        <taxon>Pseudomonadati</taxon>
        <taxon>Pseudomonadota</taxon>
        <taxon>Gammaproteobacteria</taxon>
        <taxon>Pseudomonadales</taxon>
        <taxon>Marinobacteraceae</taxon>
        <taxon>Marinobacter</taxon>
    </lineage>
</organism>
<accession>A0A1V2DU25</accession>
<dbReference type="PROSITE" id="PS51387">
    <property type="entry name" value="FAD_PCMH"/>
    <property type="match status" value="1"/>
</dbReference>
<protein>
    <recommendedName>
        <fullName evidence="4">FAD-binding PCMH-type domain-containing protein</fullName>
    </recommendedName>
</protein>
<dbReference type="RefSeq" id="WP_076724396.1">
    <property type="nucleotide sequence ID" value="NZ_JABWTC010000013.1"/>
</dbReference>
<dbReference type="SUPFAM" id="SSF56176">
    <property type="entry name" value="FAD-binding/transporter-associated domain-like"/>
    <property type="match status" value="1"/>
</dbReference>
<feature type="domain" description="FAD-binding PCMH-type" evidence="4">
    <location>
        <begin position="3"/>
        <end position="180"/>
    </location>
</feature>
<evidence type="ECO:0000256" key="2">
    <source>
        <dbReference type="ARBA" id="ARBA00022827"/>
    </source>
</evidence>
<dbReference type="OrthoDB" id="9774454at2"/>
<evidence type="ECO:0000259" key="4">
    <source>
        <dbReference type="PROSITE" id="PS51387"/>
    </source>
</evidence>
<dbReference type="Pfam" id="PF00941">
    <property type="entry name" value="FAD_binding_5"/>
    <property type="match status" value="1"/>
</dbReference>
<dbReference type="InterPro" id="IPR051312">
    <property type="entry name" value="Diverse_Substr_Oxidored"/>
</dbReference>
<evidence type="ECO:0000313" key="5">
    <source>
        <dbReference type="EMBL" id="ONF43876.1"/>
    </source>
</evidence>
<evidence type="ECO:0000256" key="3">
    <source>
        <dbReference type="ARBA" id="ARBA00023002"/>
    </source>
</evidence>
<dbReference type="InterPro" id="IPR016169">
    <property type="entry name" value="FAD-bd_PCMH_sub2"/>
</dbReference>
<reference evidence="5 6" key="1">
    <citation type="submission" date="2016-12" db="EMBL/GenBank/DDBJ databases">
        <title>Marinobacter lutaoensis whole genome sequencing.</title>
        <authorList>
            <person name="Verma A."/>
            <person name="Krishnamurthi S."/>
        </authorList>
    </citation>
    <scope>NUCLEOTIDE SEQUENCE [LARGE SCALE GENOMIC DNA]</scope>
    <source>
        <strain evidence="5 6">T5054</strain>
    </source>
</reference>
<dbReference type="Gene3D" id="3.30.465.10">
    <property type="match status" value="1"/>
</dbReference>
<dbReference type="GO" id="GO:0071949">
    <property type="term" value="F:FAD binding"/>
    <property type="evidence" value="ECO:0007669"/>
    <property type="project" value="InterPro"/>
</dbReference>
<dbReference type="GO" id="GO:0016491">
    <property type="term" value="F:oxidoreductase activity"/>
    <property type="evidence" value="ECO:0007669"/>
    <property type="project" value="UniProtKB-KW"/>
</dbReference>
<dbReference type="Proteomes" id="UP000189339">
    <property type="component" value="Unassembled WGS sequence"/>
</dbReference>
<dbReference type="InterPro" id="IPR016166">
    <property type="entry name" value="FAD-bd_PCMH"/>
</dbReference>
<dbReference type="InterPro" id="IPR002346">
    <property type="entry name" value="Mopterin_DH_FAD-bd"/>
</dbReference>
<keyword evidence="3" id="KW-0560">Oxidoreductase</keyword>